<keyword evidence="2" id="KW-1185">Reference proteome</keyword>
<sequence>MLDSLSTELVERLASFLNSRHDLGSLRLVCRRLHNTTLAAVASAWFGTVETDLCPRSIRRLEAISRNETFRLAVRKVRTGGRCPSR</sequence>
<dbReference type="Proteomes" id="UP001302745">
    <property type="component" value="Unassembled WGS sequence"/>
</dbReference>
<feature type="non-terminal residue" evidence="1">
    <location>
        <position position="86"/>
    </location>
</feature>
<protein>
    <recommendedName>
        <fullName evidence="3">F-box domain-containing protein</fullName>
    </recommendedName>
</protein>
<dbReference type="EMBL" id="MU856940">
    <property type="protein sequence ID" value="KAK4153451.1"/>
    <property type="molecule type" value="Genomic_DNA"/>
</dbReference>
<evidence type="ECO:0008006" key="3">
    <source>
        <dbReference type="Google" id="ProtNLM"/>
    </source>
</evidence>
<evidence type="ECO:0000313" key="1">
    <source>
        <dbReference type="EMBL" id="KAK4153451.1"/>
    </source>
</evidence>
<evidence type="ECO:0000313" key="2">
    <source>
        <dbReference type="Proteomes" id="UP001302745"/>
    </source>
</evidence>
<proteinExistence type="predicted"/>
<organism evidence="1 2">
    <name type="scientific">Chaetomidium leptoderma</name>
    <dbReference type="NCBI Taxonomy" id="669021"/>
    <lineage>
        <taxon>Eukaryota</taxon>
        <taxon>Fungi</taxon>
        <taxon>Dikarya</taxon>
        <taxon>Ascomycota</taxon>
        <taxon>Pezizomycotina</taxon>
        <taxon>Sordariomycetes</taxon>
        <taxon>Sordariomycetidae</taxon>
        <taxon>Sordariales</taxon>
        <taxon>Chaetomiaceae</taxon>
        <taxon>Chaetomidium</taxon>
    </lineage>
</organism>
<dbReference type="AlphaFoldDB" id="A0AAN6VNF6"/>
<reference evidence="1" key="1">
    <citation type="journal article" date="2023" name="Mol. Phylogenet. Evol.">
        <title>Genome-scale phylogeny and comparative genomics of the fungal order Sordariales.</title>
        <authorList>
            <person name="Hensen N."/>
            <person name="Bonometti L."/>
            <person name="Westerberg I."/>
            <person name="Brannstrom I.O."/>
            <person name="Guillou S."/>
            <person name="Cros-Aarteil S."/>
            <person name="Calhoun S."/>
            <person name="Haridas S."/>
            <person name="Kuo A."/>
            <person name="Mondo S."/>
            <person name="Pangilinan J."/>
            <person name="Riley R."/>
            <person name="LaButti K."/>
            <person name="Andreopoulos B."/>
            <person name="Lipzen A."/>
            <person name="Chen C."/>
            <person name="Yan M."/>
            <person name="Daum C."/>
            <person name="Ng V."/>
            <person name="Clum A."/>
            <person name="Steindorff A."/>
            <person name="Ohm R.A."/>
            <person name="Martin F."/>
            <person name="Silar P."/>
            <person name="Natvig D.O."/>
            <person name="Lalanne C."/>
            <person name="Gautier V."/>
            <person name="Ament-Velasquez S.L."/>
            <person name="Kruys A."/>
            <person name="Hutchinson M.I."/>
            <person name="Powell A.J."/>
            <person name="Barry K."/>
            <person name="Miller A.N."/>
            <person name="Grigoriev I.V."/>
            <person name="Debuchy R."/>
            <person name="Gladieux P."/>
            <person name="Hiltunen Thoren M."/>
            <person name="Johannesson H."/>
        </authorList>
    </citation>
    <scope>NUCLEOTIDE SEQUENCE</scope>
    <source>
        <strain evidence="1">CBS 538.74</strain>
    </source>
</reference>
<accession>A0AAN6VNF6</accession>
<gene>
    <name evidence="1" type="ORF">C8A00DRAFT_15339</name>
</gene>
<comment type="caution">
    <text evidence="1">The sequence shown here is derived from an EMBL/GenBank/DDBJ whole genome shotgun (WGS) entry which is preliminary data.</text>
</comment>
<reference evidence="1" key="2">
    <citation type="submission" date="2023-05" db="EMBL/GenBank/DDBJ databases">
        <authorList>
            <consortium name="Lawrence Berkeley National Laboratory"/>
            <person name="Steindorff A."/>
            <person name="Hensen N."/>
            <person name="Bonometti L."/>
            <person name="Westerberg I."/>
            <person name="Brannstrom I.O."/>
            <person name="Guillou S."/>
            <person name="Cros-Aarteil S."/>
            <person name="Calhoun S."/>
            <person name="Haridas S."/>
            <person name="Kuo A."/>
            <person name="Mondo S."/>
            <person name="Pangilinan J."/>
            <person name="Riley R."/>
            <person name="Labutti K."/>
            <person name="Andreopoulos B."/>
            <person name="Lipzen A."/>
            <person name="Chen C."/>
            <person name="Yanf M."/>
            <person name="Daum C."/>
            <person name="Ng V."/>
            <person name="Clum A."/>
            <person name="Ohm R."/>
            <person name="Martin F."/>
            <person name="Silar P."/>
            <person name="Natvig D."/>
            <person name="Lalanne C."/>
            <person name="Gautier V."/>
            <person name="Ament-Velasquez S.L."/>
            <person name="Kruys A."/>
            <person name="Hutchinson M.I."/>
            <person name="Powell A.J."/>
            <person name="Barry K."/>
            <person name="Miller A.N."/>
            <person name="Grigoriev I.V."/>
            <person name="Debuchy R."/>
            <person name="Gladieux P."/>
            <person name="Thoren M.H."/>
            <person name="Johannesson H."/>
        </authorList>
    </citation>
    <scope>NUCLEOTIDE SEQUENCE</scope>
    <source>
        <strain evidence="1">CBS 538.74</strain>
    </source>
</reference>
<name>A0AAN6VNF6_9PEZI</name>